<comment type="caution">
    <text evidence="3">The sequence shown here is derived from an EMBL/GenBank/DDBJ whole genome shotgun (WGS) entry which is preliminary data.</text>
</comment>
<keyword evidence="2" id="KW-1133">Transmembrane helix</keyword>
<keyword evidence="4" id="KW-1185">Reference proteome</keyword>
<gene>
    <name evidence="3" type="ORF">L210DRAFT_3541472</name>
</gene>
<evidence type="ECO:0000313" key="4">
    <source>
        <dbReference type="Proteomes" id="UP001194468"/>
    </source>
</evidence>
<proteinExistence type="predicted"/>
<evidence type="ECO:0000256" key="2">
    <source>
        <dbReference type="SAM" id="Phobius"/>
    </source>
</evidence>
<accession>A0AAD4BTX5</accession>
<dbReference type="EMBL" id="WHUW01000013">
    <property type="protein sequence ID" value="KAF8440024.1"/>
    <property type="molecule type" value="Genomic_DNA"/>
</dbReference>
<dbReference type="Proteomes" id="UP001194468">
    <property type="component" value="Unassembled WGS sequence"/>
</dbReference>
<protein>
    <submittedName>
        <fullName evidence="3">Uncharacterized protein</fullName>
    </submittedName>
</protein>
<sequence>MAPGEPRGGNKPEPLGNIGLLILTTTCTLGLLYLLWRRASSLRAVVSHQLKTWTTQEGRIRLSEDDGPAATEFLADDEAPETTDHNEPSQATGALGLGSHHTAQ</sequence>
<feature type="transmembrane region" description="Helical" evidence="2">
    <location>
        <begin position="15"/>
        <end position="36"/>
    </location>
</feature>
<keyword evidence="2" id="KW-0812">Transmembrane</keyword>
<organism evidence="3 4">
    <name type="scientific">Boletus edulis BED1</name>
    <dbReference type="NCBI Taxonomy" id="1328754"/>
    <lineage>
        <taxon>Eukaryota</taxon>
        <taxon>Fungi</taxon>
        <taxon>Dikarya</taxon>
        <taxon>Basidiomycota</taxon>
        <taxon>Agaricomycotina</taxon>
        <taxon>Agaricomycetes</taxon>
        <taxon>Agaricomycetidae</taxon>
        <taxon>Boletales</taxon>
        <taxon>Boletineae</taxon>
        <taxon>Boletaceae</taxon>
        <taxon>Boletoideae</taxon>
        <taxon>Boletus</taxon>
    </lineage>
</organism>
<reference evidence="3" key="1">
    <citation type="submission" date="2019-10" db="EMBL/GenBank/DDBJ databases">
        <authorList>
            <consortium name="DOE Joint Genome Institute"/>
            <person name="Kuo A."/>
            <person name="Miyauchi S."/>
            <person name="Kiss E."/>
            <person name="Drula E."/>
            <person name="Kohler A."/>
            <person name="Sanchez-Garcia M."/>
            <person name="Andreopoulos B."/>
            <person name="Barry K.W."/>
            <person name="Bonito G."/>
            <person name="Buee M."/>
            <person name="Carver A."/>
            <person name="Chen C."/>
            <person name="Cichocki N."/>
            <person name="Clum A."/>
            <person name="Culley D."/>
            <person name="Crous P.W."/>
            <person name="Fauchery L."/>
            <person name="Girlanda M."/>
            <person name="Hayes R."/>
            <person name="Keri Z."/>
            <person name="LaButti K."/>
            <person name="Lipzen A."/>
            <person name="Lombard V."/>
            <person name="Magnuson J."/>
            <person name="Maillard F."/>
            <person name="Morin E."/>
            <person name="Murat C."/>
            <person name="Nolan M."/>
            <person name="Ohm R."/>
            <person name="Pangilinan J."/>
            <person name="Pereira M."/>
            <person name="Perotto S."/>
            <person name="Peter M."/>
            <person name="Riley R."/>
            <person name="Sitrit Y."/>
            <person name="Stielow B."/>
            <person name="Szollosi G."/>
            <person name="Zifcakova L."/>
            <person name="Stursova M."/>
            <person name="Spatafora J.W."/>
            <person name="Tedersoo L."/>
            <person name="Vaario L.-M."/>
            <person name="Yamada A."/>
            <person name="Yan M."/>
            <person name="Wang P."/>
            <person name="Xu J."/>
            <person name="Bruns T."/>
            <person name="Baldrian P."/>
            <person name="Vilgalys R."/>
            <person name="Henrissat B."/>
            <person name="Grigoriev I.V."/>
            <person name="Hibbett D."/>
            <person name="Nagy L.G."/>
            <person name="Martin F.M."/>
        </authorList>
    </citation>
    <scope>NUCLEOTIDE SEQUENCE</scope>
    <source>
        <strain evidence="3">BED1</strain>
    </source>
</reference>
<reference evidence="3" key="2">
    <citation type="journal article" date="2020" name="Nat. Commun.">
        <title>Large-scale genome sequencing of mycorrhizal fungi provides insights into the early evolution of symbiotic traits.</title>
        <authorList>
            <person name="Miyauchi S."/>
            <person name="Kiss E."/>
            <person name="Kuo A."/>
            <person name="Drula E."/>
            <person name="Kohler A."/>
            <person name="Sanchez-Garcia M."/>
            <person name="Morin E."/>
            <person name="Andreopoulos B."/>
            <person name="Barry K.W."/>
            <person name="Bonito G."/>
            <person name="Buee M."/>
            <person name="Carver A."/>
            <person name="Chen C."/>
            <person name="Cichocki N."/>
            <person name="Clum A."/>
            <person name="Culley D."/>
            <person name="Crous P.W."/>
            <person name="Fauchery L."/>
            <person name="Girlanda M."/>
            <person name="Hayes R.D."/>
            <person name="Keri Z."/>
            <person name="LaButti K."/>
            <person name="Lipzen A."/>
            <person name="Lombard V."/>
            <person name="Magnuson J."/>
            <person name="Maillard F."/>
            <person name="Murat C."/>
            <person name="Nolan M."/>
            <person name="Ohm R.A."/>
            <person name="Pangilinan J."/>
            <person name="Pereira M.F."/>
            <person name="Perotto S."/>
            <person name="Peter M."/>
            <person name="Pfister S."/>
            <person name="Riley R."/>
            <person name="Sitrit Y."/>
            <person name="Stielow J.B."/>
            <person name="Szollosi G."/>
            <person name="Zifcakova L."/>
            <person name="Stursova M."/>
            <person name="Spatafora J.W."/>
            <person name="Tedersoo L."/>
            <person name="Vaario L.M."/>
            <person name="Yamada A."/>
            <person name="Yan M."/>
            <person name="Wang P."/>
            <person name="Xu J."/>
            <person name="Bruns T."/>
            <person name="Baldrian P."/>
            <person name="Vilgalys R."/>
            <person name="Dunand C."/>
            <person name="Henrissat B."/>
            <person name="Grigoriev I.V."/>
            <person name="Hibbett D."/>
            <person name="Nagy L.G."/>
            <person name="Martin F.M."/>
        </authorList>
    </citation>
    <scope>NUCLEOTIDE SEQUENCE</scope>
    <source>
        <strain evidence="3">BED1</strain>
    </source>
</reference>
<keyword evidence="2" id="KW-0472">Membrane</keyword>
<name>A0AAD4BTX5_BOLED</name>
<evidence type="ECO:0000313" key="3">
    <source>
        <dbReference type="EMBL" id="KAF8440024.1"/>
    </source>
</evidence>
<evidence type="ECO:0000256" key="1">
    <source>
        <dbReference type="SAM" id="MobiDB-lite"/>
    </source>
</evidence>
<dbReference type="AlphaFoldDB" id="A0AAD4BTX5"/>
<feature type="region of interest" description="Disordered" evidence="1">
    <location>
        <begin position="76"/>
        <end position="104"/>
    </location>
</feature>